<keyword evidence="4" id="KW-0472">Membrane</keyword>
<keyword evidence="1" id="KW-0479">Metal-binding</keyword>
<dbReference type="Pfam" id="PF04438">
    <property type="entry name" value="zf-HIT"/>
    <property type="match status" value="1"/>
</dbReference>
<dbReference type="STRING" id="299123.ENSLSDP00000009831"/>
<evidence type="ECO:0000256" key="4">
    <source>
        <dbReference type="SAM" id="Phobius"/>
    </source>
</evidence>
<feature type="compositionally biased region" description="Acidic residues" evidence="3">
    <location>
        <begin position="470"/>
        <end position="482"/>
    </location>
</feature>
<dbReference type="SUPFAM" id="SSF144232">
    <property type="entry name" value="HIT/MYND zinc finger-like"/>
    <property type="match status" value="1"/>
</dbReference>
<feature type="transmembrane region" description="Helical" evidence="4">
    <location>
        <begin position="537"/>
        <end position="556"/>
    </location>
</feature>
<reference evidence="6 7" key="1">
    <citation type="submission" date="2017-05" db="EMBL/GenBank/DDBJ databases">
        <title>Genome of assembly of the Bengalese finch, Lonchura striata domestica.</title>
        <authorList>
            <person name="Colquitt B.M."/>
            <person name="Brainard M.S."/>
        </authorList>
    </citation>
    <scope>NUCLEOTIDE SEQUENCE [LARGE SCALE GENOMIC DNA]</scope>
    <source>
        <strain evidence="6">White83orange57</strain>
    </source>
</reference>
<keyword evidence="7" id="KW-1185">Reference proteome</keyword>
<protein>
    <submittedName>
        <fullName evidence="6">Zinc finger HIT domain-containing protein 2</fullName>
    </submittedName>
</protein>
<dbReference type="PANTHER" id="PTHR15555">
    <property type="entry name" value="ZINC FINGER HIT DOMAIN CONTAINING PROTEIN 2 PROTEIN FON -RELATED"/>
    <property type="match status" value="1"/>
</dbReference>
<dbReference type="Gene3D" id="3.30.60.190">
    <property type="match status" value="1"/>
</dbReference>
<keyword evidence="1" id="KW-0863">Zinc-finger</keyword>
<dbReference type="InterPro" id="IPR039646">
    <property type="entry name" value="ZNHIT2"/>
</dbReference>
<sequence>MAAAGPGAPCGLCSAPAAPYTCPRCHGRLCSLRCYRAHGPCAEAFYRDQVLEALRAERSSPPSPALPALRGGREPGDAARPASRGLWERLGEAERDGFRRLLSSGEAAALLPPWRPWWWRGRGRVEELGDGSGAEGEEEEGGEGRPGPAPPVPAAVPPLSALRAAAPSPLVRFQLPNALFGYAFALSLHGGDEALLPELPDAAVAASAALRGRRPFASTAEALLSARRDARAAGLPLSPLGDSGALLAVAQLLEGRDGRDPGADVAAALWHLWRLLRAGARALPPPERSRFRGARRKVGFLLSWSRGATEELAQLAREAREVHAEVAAEEAAVAQIREGLEKVWGGPRPPPREERTPWLVTDGARVERDEELLGGPPAVGPPRKLYEKKFYEFETRRWRRGGADVFHWPCLAAWARALPPSTAPAGHRCPQCGGPLFPPPNLQGPVAEALRARLRTAPWARPGLGLPLIEDSEELPEPETSTEPDGGWDGSAPRKPLGGREARSPPDHDEDKYRRRPLAWLPPKLRCRARGAPRRPLLALCLGGAAAFALLLLLLASLGRGGADSDPALEPLNNPHVRVGH</sequence>
<feature type="region of interest" description="Disordered" evidence="3">
    <location>
        <begin position="56"/>
        <end position="82"/>
    </location>
</feature>
<evidence type="ECO:0000256" key="1">
    <source>
        <dbReference type="PROSITE-ProRule" id="PRU00453"/>
    </source>
</evidence>
<gene>
    <name evidence="6" type="primary">ZNHIT2</name>
    <name evidence="6" type="ORF">RLOC_00014830</name>
</gene>
<name>A0A218U9T7_9PASE</name>
<evidence type="ECO:0000256" key="3">
    <source>
        <dbReference type="SAM" id="MobiDB-lite"/>
    </source>
</evidence>
<dbReference type="PROSITE" id="PS51083">
    <property type="entry name" value="ZF_HIT"/>
    <property type="match status" value="1"/>
</dbReference>
<feature type="region of interest" description="Disordered" evidence="3">
    <location>
        <begin position="466"/>
        <end position="515"/>
    </location>
</feature>
<dbReference type="PANTHER" id="PTHR15555:SF0">
    <property type="entry name" value="ZINC FINGER HIT DOMAIN-CONTAINING PROTEIN 2"/>
    <property type="match status" value="1"/>
</dbReference>
<dbReference type="AlphaFoldDB" id="A0A218U9T7"/>
<evidence type="ECO:0000256" key="2">
    <source>
        <dbReference type="SAM" id="Coils"/>
    </source>
</evidence>
<dbReference type="GO" id="GO:0008270">
    <property type="term" value="F:zinc ion binding"/>
    <property type="evidence" value="ECO:0007669"/>
    <property type="project" value="UniProtKB-UniRule"/>
</dbReference>
<feature type="compositionally biased region" description="Basic and acidic residues" evidence="3">
    <location>
        <begin position="498"/>
        <end position="513"/>
    </location>
</feature>
<keyword evidence="1" id="KW-0862">Zinc</keyword>
<evidence type="ECO:0000313" key="6">
    <source>
        <dbReference type="EMBL" id="OWK50152.1"/>
    </source>
</evidence>
<keyword evidence="2" id="KW-0175">Coiled coil</keyword>
<proteinExistence type="predicted"/>
<keyword evidence="4" id="KW-1133">Transmembrane helix</keyword>
<dbReference type="CDD" id="cd23024">
    <property type="entry name" value="zf-HIT_ZNHIT2-3"/>
    <property type="match status" value="1"/>
</dbReference>
<organism evidence="6 7">
    <name type="scientific">Lonchura striata</name>
    <name type="common">white-rumped munia</name>
    <dbReference type="NCBI Taxonomy" id="40157"/>
    <lineage>
        <taxon>Eukaryota</taxon>
        <taxon>Metazoa</taxon>
        <taxon>Chordata</taxon>
        <taxon>Craniata</taxon>
        <taxon>Vertebrata</taxon>
        <taxon>Euteleostomi</taxon>
        <taxon>Archelosauria</taxon>
        <taxon>Archosauria</taxon>
        <taxon>Dinosauria</taxon>
        <taxon>Saurischia</taxon>
        <taxon>Theropoda</taxon>
        <taxon>Coelurosauria</taxon>
        <taxon>Aves</taxon>
        <taxon>Neognathae</taxon>
        <taxon>Neoaves</taxon>
        <taxon>Telluraves</taxon>
        <taxon>Australaves</taxon>
        <taxon>Passeriformes</taxon>
        <taxon>Passeroidea</taxon>
        <taxon>Estrildidae</taxon>
        <taxon>Estrildinae</taxon>
        <taxon>Lonchura</taxon>
    </lineage>
</organism>
<feature type="domain" description="HIT-type" evidence="5">
    <location>
        <begin position="10"/>
        <end position="41"/>
    </location>
</feature>
<feature type="coiled-coil region" evidence="2">
    <location>
        <begin position="305"/>
        <end position="332"/>
    </location>
</feature>
<dbReference type="EMBL" id="MUZQ01000605">
    <property type="protein sequence ID" value="OWK50152.1"/>
    <property type="molecule type" value="Genomic_DNA"/>
</dbReference>
<evidence type="ECO:0000313" key="7">
    <source>
        <dbReference type="Proteomes" id="UP000197619"/>
    </source>
</evidence>
<comment type="caution">
    <text evidence="6">The sequence shown here is derived from an EMBL/GenBank/DDBJ whole genome shotgun (WGS) entry which is preliminary data.</text>
</comment>
<evidence type="ECO:0000259" key="5">
    <source>
        <dbReference type="PROSITE" id="PS51083"/>
    </source>
</evidence>
<dbReference type="Proteomes" id="UP000197619">
    <property type="component" value="Unassembled WGS sequence"/>
</dbReference>
<feature type="region of interest" description="Disordered" evidence="3">
    <location>
        <begin position="128"/>
        <end position="155"/>
    </location>
</feature>
<keyword evidence="4" id="KW-0812">Transmembrane</keyword>
<accession>A0A218U9T7</accession>
<dbReference type="InterPro" id="IPR007529">
    <property type="entry name" value="Znf_HIT"/>
</dbReference>